<keyword evidence="2" id="KW-1185">Reference proteome</keyword>
<proteinExistence type="predicted"/>
<protein>
    <submittedName>
        <fullName evidence="1">Uncharacterized protein</fullName>
    </submittedName>
</protein>
<dbReference type="AlphaFoldDB" id="A0A4P7VQM5"/>
<dbReference type="OrthoDB" id="9807907at2"/>
<evidence type="ECO:0000313" key="2">
    <source>
        <dbReference type="Proteomes" id="UP000297031"/>
    </source>
</evidence>
<evidence type="ECO:0000313" key="1">
    <source>
        <dbReference type="EMBL" id="QCD36599.1"/>
    </source>
</evidence>
<dbReference type="RefSeq" id="WP_136410988.1">
    <property type="nucleotide sequence ID" value="NZ_CP039393.1"/>
</dbReference>
<reference evidence="1 2" key="1">
    <citation type="submission" date="2019-02" db="EMBL/GenBank/DDBJ databases">
        <title>Isolation and identification of novel species under the genus Muribaculum.</title>
        <authorList>
            <person name="Miyake S."/>
            <person name="Ding Y."/>
            <person name="Low A."/>
            <person name="Soh M."/>
            <person name="Seedorf H."/>
        </authorList>
    </citation>
    <scope>NUCLEOTIDE SEQUENCE [LARGE SCALE GENOMIC DNA]</scope>
    <source>
        <strain evidence="1 2">TLL-A4</strain>
    </source>
</reference>
<dbReference type="KEGG" id="mgod:E7746_12270"/>
<accession>A0A4P7VQM5</accession>
<organism evidence="1 2">
    <name type="scientific">Muribaculum gordoncarteri</name>
    <dbReference type="NCBI Taxonomy" id="2530390"/>
    <lineage>
        <taxon>Bacteria</taxon>
        <taxon>Pseudomonadati</taxon>
        <taxon>Bacteroidota</taxon>
        <taxon>Bacteroidia</taxon>
        <taxon>Bacteroidales</taxon>
        <taxon>Muribaculaceae</taxon>
        <taxon>Muribaculum</taxon>
    </lineage>
</organism>
<dbReference type="Proteomes" id="UP000297031">
    <property type="component" value="Chromosome"/>
</dbReference>
<dbReference type="EMBL" id="CP039393">
    <property type="protein sequence ID" value="QCD36599.1"/>
    <property type="molecule type" value="Genomic_DNA"/>
</dbReference>
<gene>
    <name evidence="1" type="ORF">E7746_12270</name>
</gene>
<name>A0A4P7VQM5_9BACT</name>
<sequence>MAHLSENLGYGLSKLKRWQEVTGRPIHIETTINSVKVTFDLQTRETGKSDVATKTIERELAALSDIVHYVGSKKGGHWEMISNE</sequence>